<dbReference type="EMBL" id="QAOG01000006">
    <property type="protein sequence ID" value="PTQ58872.1"/>
    <property type="molecule type" value="Genomic_DNA"/>
</dbReference>
<name>A0A2T5GHS2_9SPHN</name>
<dbReference type="Proteomes" id="UP000244189">
    <property type="component" value="Unassembled WGS sequence"/>
</dbReference>
<protein>
    <submittedName>
        <fullName evidence="1">Uncharacterized protein</fullName>
    </submittedName>
</protein>
<gene>
    <name evidence="1" type="ORF">C8J26_3194</name>
</gene>
<comment type="caution">
    <text evidence="1">The sequence shown here is derived from an EMBL/GenBank/DDBJ whole genome shotgun (WGS) entry which is preliminary data.</text>
</comment>
<organism evidence="1 2">
    <name type="scientific">Sphingomonas aurantiaca</name>
    <dbReference type="NCBI Taxonomy" id="185949"/>
    <lineage>
        <taxon>Bacteria</taxon>
        <taxon>Pseudomonadati</taxon>
        <taxon>Pseudomonadota</taxon>
        <taxon>Alphaproteobacteria</taxon>
        <taxon>Sphingomonadales</taxon>
        <taxon>Sphingomonadaceae</taxon>
        <taxon>Sphingomonas</taxon>
    </lineage>
</organism>
<keyword evidence="2" id="KW-1185">Reference proteome</keyword>
<accession>A0A2T5GHS2</accession>
<evidence type="ECO:0000313" key="2">
    <source>
        <dbReference type="Proteomes" id="UP000244189"/>
    </source>
</evidence>
<reference evidence="1 2" key="1">
    <citation type="submission" date="2018-04" db="EMBL/GenBank/DDBJ databases">
        <title>Genomic Encyclopedia of Type Strains, Phase III (KMG-III): the genomes of soil and plant-associated and newly described type strains.</title>
        <authorList>
            <person name="Whitman W."/>
        </authorList>
    </citation>
    <scope>NUCLEOTIDE SEQUENCE [LARGE SCALE GENOMIC DNA]</scope>
    <source>
        <strain evidence="1 2">MA101b</strain>
    </source>
</reference>
<evidence type="ECO:0000313" key="1">
    <source>
        <dbReference type="EMBL" id="PTQ58872.1"/>
    </source>
</evidence>
<sequence>MLDPTSPQSSGPIGTGMSLGVSDGLFPVINDEQKLYRPATNFVGQDCVTCMRRSAFNSVGVGSITVICRKTNASRVYDHAPVVKRHHPLEMRMAAEDQSRIDSSRPVLDFLASGLTKPLLRHGLEKVGQVVVWRAMNEQHIFGRLHGSGQCC</sequence>
<dbReference type="AlphaFoldDB" id="A0A2T5GHS2"/>
<proteinExistence type="predicted"/>